<evidence type="ECO:0000256" key="2">
    <source>
        <dbReference type="ARBA" id="ARBA00022448"/>
    </source>
</evidence>
<dbReference type="SUPFAM" id="SSF56935">
    <property type="entry name" value="Porins"/>
    <property type="match status" value="1"/>
</dbReference>
<comment type="subcellular location">
    <subcellularLocation>
        <location evidence="1">Cell outer membrane</location>
        <topology evidence="1">Multi-pass membrane protein</topology>
    </subcellularLocation>
</comment>
<organism evidence="9 10">
    <name type="scientific">Terriglobus roseus</name>
    <dbReference type="NCBI Taxonomy" id="392734"/>
    <lineage>
        <taxon>Bacteria</taxon>
        <taxon>Pseudomonadati</taxon>
        <taxon>Acidobacteriota</taxon>
        <taxon>Terriglobia</taxon>
        <taxon>Terriglobales</taxon>
        <taxon>Acidobacteriaceae</taxon>
        <taxon>Terriglobus</taxon>
    </lineage>
</organism>
<dbReference type="GO" id="GO:0044718">
    <property type="term" value="P:siderophore transmembrane transport"/>
    <property type="evidence" value="ECO:0007669"/>
    <property type="project" value="TreeGrafter"/>
</dbReference>
<evidence type="ECO:0000313" key="9">
    <source>
        <dbReference type="EMBL" id="SEB56649.1"/>
    </source>
</evidence>
<keyword evidence="4" id="KW-0812">Transmembrane</keyword>
<dbReference type="EMBL" id="FNSD01000001">
    <property type="protein sequence ID" value="SEB56649.1"/>
    <property type="molecule type" value="Genomic_DNA"/>
</dbReference>
<dbReference type="SUPFAM" id="SSF49464">
    <property type="entry name" value="Carboxypeptidase regulatory domain-like"/>
    <property type="match status" value="1"/>
</dbReference>
<dbReference type="Pfam" id="PF25183">
    <property type="entry name" value="OMP_b-brl_4"/>
    <property type="match status" value="1"/>
</dbReference>
<dbReference type="Pfam" id="PF13620">
    <property type="entry name" value="CarboxypepD_reg"/>
    <property type="match status" value="1"/>
</dbReference>
<sequence>MNFKNDSALRIVAPFVLALGTAHVGLAQTLYGGLTGVVTDPTGATVPGAKVTATNPATGLTRTDAADNSGTYQFTDLPPGNYDVTIAAPGFGTATSKAVPISANQSRRFDTVLTVGNVSQTVEVNTAPPALQTERADVNYEITPTQVQELPTTSTAGRNFQGLYRLIPGVPPPVENNSQAGNPGRTQAVTANGIVNTVNSTKIDGAAVGYPWLQSIVAYIPPTDSIESANIVTNSFNAEQGAAGGIAANLIVKSGTNHFHGSAWEYNSIAQFNARQYFTRVSTTPVLPKNIYNEFGGNIGGPILKDKLFFFFGYNRVSLRQFKTGGAMNVPLAALRGGNFAGTGVTIYDPTTGNANGSGRTPFPGNIIPVGRLSPATQKILALLPTEKVNAISGNYPGGAVLAYDRASYDAKVSFNPTSRTTFFGRYSIGRSNITDPPALGAAIGNTWDGGQPGTAPGTIQNIGLGATHSFTPNFLIDANAGFVRINLAARAPDYGSNLGTDVLGIPGTNGPTPFQSGLPGFLPTGLSSFGNYIQSNPFQFRDAQYVGNLNGTYIKGKHSFRFGGEYVHSAINHLQANNAGPRGQFTFTGGVTGNNSGVAADGPNYYRAVADMLLGLPQAIGKTVQLFQPNGPRFSVFSFYAQDTWKATPNLTINYGLRYEYYPFANRDHTGVFRFDPATSNVLIGGRGNTPTDTGENVGHGQVVPRFGINYRINEKTVIRAGGGITVDPENYRFFRDSYPALITLNNTGANNYVAAGALTAANAGAPGMNTLPSGTLGVGIPTVNIPDISSGVVPLPFNYTTQTAPQKWRRGYIEAYNLFIDRDIVKDVVVNLGYVGTHHVRQVLGIDINAGGVSPLGSASRPLFANASAPGGALRYTGTILNVLPAGDEEYSGMQLQVSDRQLQSLQFGYSYTWSHYLNYWDADSTLGTPAFSTPALYKRNFASSGFDRTHMNVLWTVYKLPFGRGRQFLNSGFVGSLVGGWDLNTITTYYSGKPFQITDSSQAGNGDTVVPNQLSQPVRAGTRYQAGSSVYPYYIQNQGNYTKLPNAVANGNVGRNTVRGPGYFNLDVGLTRNIPIYREFAIVLKAESFDVTNTPQWSQPVANVNDSGFGQIQSVLSTSNRTLRFSGRISF</sequence>
<dbReference type="AlphaFoldDB" id="A0A1H4KDM2"/>
<accession>A0A1H4KDM2</accession>
<keyword evidence="6" id="KW-0472">Membrane</keyword>
<feature type="domain" description="TonB-dependent transporter Oar-like beta-barrel" evidence="8">
    <location>
        <begin position="251"/>
        <end position="1126"/>
    </location>
</feature>
<keyword evidence="9" id="KW-0121">Carboxypeptidase</keyword>
<dbReference type="RefSeq" id="WP_244501974.1">
    <property type="nucleotide sequence ID" value="NZ_FNSD01000001.1"/>
</dbReference>
<keyword evidence="9" id="KW-0378">Hydrolase</keyword>
<dbReference type="PANTHER" id="PTHR30069:SF29">
    <property type="entry name" value="HEMOGLOBIN AND HEMOGLOBIN-HAPTOGLOBIN-BINDING PROTEIN 1-RELATED"/>
    <property type="match status" value="1"/>
</dbReference>
<keyword evidence="2" id="KW-0813">Transport</keyword>
<evidence type="ECO:0000256" key="5">
    <source>
        <dbReference type="ARBA" id="ARBA00022729"/>
    </source>
</evidence>
<evidence type="ECO:0000256" key="6">
    <source>
        <dbReference type="ARBA" id="ARBA00023136"/>
    </source>
</evidence>
<evidence type="ECO:0000259" key="8">
    <source>
        <dbReference type="Pfam" id="PF25183"/>
    </source>
</evidence>
<evidence type="ECO:0000313" key="10">
    <source>
        <dbReference type="Proteomes" id="UP000182409"/>
    </source>
</evidence>
<dbReference type="InterPro" id="IPR039426">
    <property type="entry name" value="TonB-dep_rcpt-like"/>
</dbReference>
<reference evidence="9 10" key="1">
    <citation type="submission" date="2016-10" db="EMBL/GenBank/DDBJ databases">
        <authorList>
            <person name="de Groot N.N."/>
        </authorList>
    </citation>
    <scope>NUCLEOTIDE SEQUENCE [LARGE SCALE GENOMIC DNA]</scope>
    <source>
        <strain evidence="9 10">AB35.6</strain>
    </source>
</reference>
<dbReference type="Gene3D" id="2.60.40.1120">
    <property type="entry name" value="Carboxypeptidase-like, regulatory domain"/>
    <property type="match status" value="1"/>
</dbReference>
<dbReference type="InterPro" id="IPR008969">
    <property type="entry name" value="CarboxyPept-like_regulatory"/>
</dbReference>
<dbReference type="InterPro" id="IPR036942">
    <property type="entry name" value="Beta-barrel_TonB_sf"/>
</dbReference>
<protein>
    <submittedName>
        <fullName evidence="9">Carboxypeptidase regulatory-like domain-containing protein</fullName>
    </submittedName>
</protein>
<gene>
    <name evidence="9" type="ORF">SAMN05443244_1148</name>
</gene>
<dbReference type="GO" id="GO:0009279">
    <property type="term" value="C:cell outer membrane"/>
    <property type="evidence" value="ECO:0007669"/>
    <property type="project" value="UniProtKB-SubCell"/>
</dbReference>
<keyword evidence="9" id="KW-0645">Protease</keyword>
<dbReference type="GO" id="GO:0015344">
    <property type="term" value="F:siderophore uptake transmembrane transporter activity"/>
    <property type="evidence" value="ECO:0007669"/>
    <property type="project" value="TreeGrafter"/>
</dbReference>
<keyword evidence="3" id="KW-1134">Transmembrane beta strand</keyword>
<dbReference type="PANTHER" id="PTHR30069">
    <property type="entry name" value="TONB-DEPENDENT OUTER MEMBRANE RECEPTOR"/>
    <property type="match status" value="1"/>
</dbReference>
<evidence type="ECO:0000256" key="7">
    <source>
        <dbReference type="ARBA" id="ARBA00023237"/>
    </source>
</evidence>
<keyword evidence="7" id="KW-0998">Cell outer membrane</keyword>
<dbReference type="Proteomes" id="UP000182409">
    <property type="component" value="Unassembled WGS sequence"/>
</dbReference>
<name>A0A1H4KDM2_9BACT</name>
<evidence type="ECO:0000256" key="4">
    <source>
        <dbReference type="ARBA" id="ARBA00022692"/>
    </source>
</evidence>
<proteinExistence type="predicted"/>
<evidence type="ECO:0000256" key="1">
    <source>
        <dbReference type="ARBA" id="ARBA00004571"/>
    </source>
</evidence>
<dbReference type="InterPro" id="IPR057601">
    <property type="entry name" value="Oar-like_b-barrel"/>
</dbReference>
<dbReference type="GO" id="GO:0004180">
    <property type="term" value="F:carboxypeptidase activity"/>
    <property type="evidence" value="ECO:0007669"/>
    <property type="project" value="UniProtKB-KW"/>
</dbReference>
<dbReference type="Gene3D" id="2.40.170.20">
    <property type="entry name" value="TonB-dependent receptor, beta-barrel domain"/>
    <property type="match status" value="1"/>
</dbReference>
<evidence type="ECO:0000256" key="3">
    <source>
        <dbReference type="ARBA" id="ARBA00022452"/>
    </source>
</evidence>
<keyword evidence="5" id="KW-0732">Signal</keyword>